<dbReference type="EMBL" id="KV454309">
    <property type="protein sequence ID" value="ODQ68846.1"/>
    <property type="molecule type" value="Genomic_DNA"/>
</dbReference>
<dbReference type="OrthoDB" id="4033386at2759"/>
<organism evidence="1 2">
    <name type="scientific">Lipomyces starkeyi NRRL Y-11557</name>
    <dbReference type="NCBI Taxonomy" id="675824"/>
    <lineage>
        <taxon>Eukaryota</taxon>
        <taxon>Fungi</taxon>
        <taxon>Dikarya</taxon>
        <taxon>Ascomycota</taxon>
        <taxon>Saccharomycotina</taxon>
        <taxon>Lipomycetes</taxon>
        <taxon>Lipomycetales</taxon>
        <taxon>Lipomycetaceae</taxon>
        <taxon>Lipomyces</taxon>
    </lineage>
</organism>
<gene>
    <name evidence="1" type="ORF">LIPSTDRAFT_76677</name>
</gene>
<dbReference type="AlphaFoldDB" id="A0A1E3PTT6"/>
<accession>A0A1E3PTT6</accession>
<evidence type="ECO:0000313" key="1">
    <source>
        <dbReference type="EMBL" id="ODQ68846.1"/>
    </source>
</evidence>
<proteinExistence type="predicted"/>
<reference evidence="1 2" key="1">
    <citation type="journal article" date="2016" name="Proc. Natl. Acad. Sci. U.S.A.">
        <title>Comparative genomics of biotechnologically important yeasts.</title>
        <authorList>
            <person name="Riley R."/>
            <person name="Haridas S."/>
            <person name="Wolfe K.H."/>
            <person name="Lopes M.R."/>
            <person name="Hittinger C.T."/>
            <person name="Goeker M."/>
            <person name="Salamov A.A."/>
            <person name="Wisecaver J.H."/>
            <person name="Long T.M."/>
            <person name="Calvey C.H."/>
            <person name="Aerts A.L."/>
            <person name="Barry K.W."/>
            <person name="Choi C."/>
            <person name="Clum A."/>
            <person name="Coughlan A.Y."/>
            <person name="Deshpande S."/>
            <person name="Douglass A.P."/>
            <person name="Hanson S.J."/>
            <person name="Klenk H.-P."/>
            <person name="LaButti K.M."/>
            <person name="Lapidus A."/>
            <person name="Lindquist E.A."/>
            <person name="Lipzen A.M."/>
            <person name="Meier-Kolthoff J.P."/>
            <person name="Ohm R.A."/>
            <person name="Otillar R.P."/>
            <person name="Pangilinan J.L."/>
            <person name="Peng Y."/>
            <person name="Rokas A."/>
            <person name="Rosa C.A."/>
            <person name="Scheuner C."/>
            <person name="Sibirny A.A."/>
            <person name="Slot J.C."/>
            <person name="Stielow J.B."/>
            <person name="Sun H."/>
            <person name="Kurtzman C.P."/>
            <person name="Blackwell M."/>
            <person name="Grigoriev I.V."/>
            <person name="Jeffries T.W."/>
        </authorList>
    </citation>
    <scope>NUCLEOTIDE SEQUENCE [LARGE SCALE GENOMIC DNA]</scope>
    <source>
        <strain evidence="1 2">NRRL Y-11557</strain>
    </source>
</reference>
<name>A0A1E3PTT6_LIPST</name>
<evidence type="ECO:0000313" key="2">
    <source>
        <dbReference type="Proteomes" id="UP000094385"/>
    </source>
</evidence>
<dbReference type="Proteomes" id="UP000094385">
    <property type="component" value="Unassembled WGS sequence"/>
</dbReference>
<sequence>MDKRGFPPRVADVRKVADLLLTKRAESASQEPIKVDEKWVRNFYPTTSVPFFAPLRIAINIFIKCS</sequence>
<evidence type="ECO:0008006" key="3">
    <source>
        <dbReference type="Google" id="ProtNLM"/>
    </source>
</evidence>
<keyword evidence="2" id="KW-1185">Reference proteome</keyword>
<protein>
    <recommendedName>
        <fullName evidence="3">HTH CENPB-type domain-containing protein</fullName>
    </recommendedName>
</protein>